<reference evidence="3 4" key="1">
    <citation type="submission" date="2018-11" db="EMBL/GenBank/DDBJ databases">
        <title>Genomic Encyclopedia of Type Strains, Phase IV (KMG-IV): sequencing the most valuable type-strain genomes for metagenomic binning, comparative biology and taxonomic classification.</title>
        <authorList>
            <person name="Goeker M."/>
        </authorList>
    </citation>
    <scope>NUCLEOTIDE SEQUENCE [LARGE SCALE GENOMIC DNA]</scope>
    <source>
        <strain evidence="3 4">DSM 26537</strain>
    </source>
</reference>
<comment type="caution">
    <text evidence="3">The sequence shown here is derived from an EMBL/GenBank/DDBJ whole genome shotgun (WGS) entry which is preliminary data.</text>
</comment>
<accession>A0A3N1XNX9</accession>
<sequence>MKKRCIYLGLILILVINLIFNMNGITAHAASATIKFSTNSTVVTKGNNITVSLTLEAEEAIGEFEGYISYDADILEFIESGSFISGGDGVLRVAETSDTDGDTKKKYSMKFKAKEVGVGEIKLSETPFVYNYEEGKEMSVSSNQISINVKTTKRVSTETNLSDLKISPGTLTPKFDPYVYEYSTEVDSDVSSLIISGTAKDSNASVKVQGNNDLAEGKNTVTLTVKAESGDTKDYIIYVDKKAAATEDEPNADDSKDNFKITSEDGKTFIENKYRYEIIDVPEDEQVPAGYSKTKLILYGVNVTAYTKADDLENDFLLIYAMNEDGESGYYQYDRVEQTMQRYTGPLITDVNNTEDGVTFDEYNAKLTQLSIIIAVLSAVCILLILGIIKLYLKSKGFKENDLE</sequence>
<keyword evidence="4" id="KW-1185">Reference proteome</keyword>
<keyword evidence="1" id="KW-1133">Transmembrane helix</keyword>
<evidence type="ECO:0000313" key="3">
    <source>
        <dbReference type="EMBL" id="ROR26437.1"/>
    </source>
</evidence>
<evidence type="ECO:0000259" key="2">
    <source>
        <dbReference type="Pfam" id="PF12733"/>
    </source>
</evidence>
<protein>
    <submittedName>
        <fullName evidence="3">Cadherin-like protein</fullName>
    </submittedName>
</protein>
<dbReference type="InterPro" id="IPR008965">
    <property type="entry name" value="CBM2/CBM3_carb-bd_dom_sf"/>
</dbReference>
<dbReference type="Proteomes" id="UP000273083">
    <property type="component" value="Unassembled WGS sequence"/>
</dbReference>
<feature type="domain" description="Cadherin-like beta-sandwich-like" evidence="2">
    <location>
        <begin position="161"/>
        <end position="239"/>
    </location>
</feature>
<dbReference type="EMBL" id="RJVG01000008">
    <property type="protein sequence ID" value="ROR26437.1"/>
    <property type="molecule type" value="Genomic_DNA"/>
</dbReference>
<gene>
    <name evidence="3" type="ORF">EDD66_108160</name>
</gene>
<keyword evidence="1" id="KW-0472">Membrane</keyword>
<dbReference type="Gene3D" id="2.60.40.680">
    <property type="match status" value="1"/>
</dbReference>
<proteinExistence type="predicted"/>
<dbReference type="Pfam" id="PF12733">
    <property type="entry name" value="Cadherin-like"/>
    <property type="match status" value="1"/>
</dbReference>
<dbReference type="GO" id="GO:0030246">
    <property type="term" value="F:carbohydrate binding"/>
    <property type="evidence" value="ECO:0007669"/>
    <property type="project" value="InterPro"/>
</dbReference>
<organism evidence="3 4">
    <name type="scientific">Mobilisporobacter senegalensis</name>
    <dbReference type="NCBI Taxonomy" id="1329262"/>
    <lineage>
        <taxon>Bacteria</taxon>
        <taxon>Bacillati</taxon>
        <taxon>Bacillota</taxon>
        <taxon>Clostridia</taxon>
        <taxon>Lachnospirales</taxon>
        <taxon>Lachnospiraceae</taxon>
        <taxon>Mobilisporobacter</taxon>
    </lineage>
</organism>
<evidence type="ECO:0000313" key="4">
    <source>
        <dbReference type="Proteomes" id="UP000273083"/>
    </source>
</evidence>
<feature type="transmembrane region" description="Helical" evidence="1">
    <location>
        <begin position="370"/>
        <end position="393"/>
    </location>
</feature>
<dbReference type="RefSeq" id="WP_170164358.1">
    <property type="nucleotide sequence ID" value="NZ_RJVG01000008.1"/>
</dbReference>
<dbReference type="AlphaFoldDB" id="A0A3N1XNX9"/>
<dbReference type="InterPro" id="IPR025883">
    <property type="entry name" value="Cadherin-like_domain"/>
</dbReference>
<dbReference type="SUPFAM" id="SSF49384">
    <property type="entry name" value="Carbohydrate-binding domain"/>
    <property type="match status" value="1"/>
</dbReference>
<keyword evidence="1" id="KW-0812">Transmembrane</keyword>
<evidence type="ECO:0000256" key="1">
    <source>
        <dbReference type="SAM" id="Phobius"/>
    </source>
</evidence>
<name>A0A3N1XNX9_9FIRM</name>